<sequence>MNKKKILITGAGGFIGRNLKEYLNERYDITALTHSELDLIDTFAVEKFLNNKKFDVIIHCASSGGSRKNGYDNGLNDIVYNNVRMLLNIERCIGKETKLIYFGSGAEYDKSHDLKKVTEDDFDKFVPNDYYGYAKYVMSKYSQNRKNIICLRLFGVFGKYEDYSFKFISNSIVKNLFKLPIVINKNVVFDYLYIKDLNRIIEKLIEEDVSGCYNVTPSQSIDLNTIANIINNIGYYRSKVTIINSGLNNEYTGDNKKILELMPNFKFTTYKQSINELFIYYKQNINNIDYELIVKDEFLKFCK</sequence>
<dbReference type="Gene3D" id="3.40.50.720">
    <property type="entry name" value="NAD(P)-binding Rossmann-like Domain"/>
    <property type="match status" value="1"/>
</dbReference>
<gene>
    <name evidence="2" type="ORF">ACJDT4_14705</name>
</gene>
<evidence type="ECO:0000313" key="2">
    <source>
        <dbReference type="EMBL" id="MFL0251671.1"/>
    </source>
</evidence>
<dbReference type="InterPro" id="IPR050177">
    <property type="entry name" value="Lipid_A_modif_metabolic_enz"/>
</dbReference>
<dbReference type="CDD" id="cd08946">
    <property type="entry name" value="SDR_e"/>
    <property type="match status" value="1"/>
</dbReference>
<dbReference type="InterPro" id="IPR036291">
    <property type="entry name" value="NAD(P)-bd_dom_sf"/>
</dbReference>
<dbReference type="RefSeq" id="WP_406788320.1">
    <property type="nucleotide sequence ID" value="NZ_JBJIAA010000011.1"/>
</dbReference>
<name>A0ABW8TH91_9CLOT</name>
<feature type="domain" description="NAD-dependent epimerase/dehydratase" evidence="1">
    <location>
        <begin position="6"/>
        <end position="215"/>
    </location>
</feature>
<dbReference type="PANTHER" id="PTHR43245">
    <property type="entry name" value="BIFUNCTIONAL POLYMYXIN RESISTANCE PROTEIN ARNA"/>
    <property type="match status" value="1"/>
</dbReference>
<accession>A0ABW8TH91</accession>
<evidence type="ECO:0000313" key="3">
    <source>
        <dbReference type="Proteomes" id="UP001623592"/>
    </source>
</evidence>
<keyword evidence="3" id="KW-1185">Reference proteome</keyword>
<organism evidence="2 3">
    <name type="scientific">Clostridium neuense</name>
    <dbReference type="NCBI Taxonomy" id="1728934"/>
    <lineage>
        <taxon>Bacteria</taxon>
        <taxon>Bacillati</taxon>
        <taxon>Bacillota</taxon>
        <taxon>Clostridia</taxon>
        <taxon>Eubacteriales</taxon>
        <taxon>Clostridiaceae</taxon>
        <taxon>Clostridium</taxon>
    </lineage>
</organism>
<dbReference type="InterPro" id="IPR001509">
    <property type="entry name" value="Epimerase_deHydtase"/>
</dbReference>
<dbReference type="Pfam" id="PF01370">
    <property type="entry name" value="Epimerase"/>
    <property type="match status" value="1"/>
</dbReference>
<dbReference type="PANTHER" id="PTHR43245:SF13">
    <property type="entry name" value="UDP-D-APIOSE_UDP-D-XYLOSE SYNTHASE 2"/>
    <property type="match status" value="1"/>
</dbReference>
<dbReference type="Proteomes" id="UP001623592">
    <property type="component" value="Unassembled WGS sequence"/>
</dbReference>
<protein>
    <submittedName>
        <fullName evidence="2">NAD-dependent epimerase/dehydratase family protein</fullName>
    </submittedName>
</protein>
<proteinExistence type="predicted"/>
<dbReference type="SUPFAM" id="SSF51735">
    <property type="entry name" value="NAD(P)-binding Rossmann-fold domains"/>
    <property type="match status" value="1"/>
</dbReference>
<reference evidence="2 3" key="1">
    <citation type="submission" date="2024-11" db="EMBL/GenBank/DDBJ databases">
        <authorList>
            <person name="Heng Y.C."/>
            <person name="Lim A.C.H."/>
            <person name="Lee J.K.Y."/>
            <person name="Kittelmann S."/>
        </authorList>
    </citation>
    <scope>NUCLEOTIDE SEQUENCE [LARGE SCALE GENOMIC DNA]</scope>
    <source>
        <strain evidence="2 3">WILCCON 0114</strain>
    </source>
</reference>
<evidence type="ECO:0000259" key="1">
    <source>
        <dbReference type="Pfam" id="PF01370"/>
    </source>
</evidence>
<comment type="caution">
    <text evidence="2">The sequence shown here is derived from an EMBL/GenBank/DDBJ whole genome shotgun (WGS) entry which is preliminary data.</text>
</comment>
<dbReference type="EMBL" id="JBJIAA010000011">
    <property type="protein sequence ID" value="MFL0251671.1"/>
    <property type="molecule type" value="Genomic_DNA"/>
</dbReference>